<protein>
    <recommendedName>
        <fullName evidence="5">Transmembrane protein</fullName>
    </recommendedName>
</protein>
<comment type="caution">
    <text evidence="3">The sequence shown here is derived from an EMBL/GenBank/DDBJ whole genome shotgun (WGS) entry which is preliminary data.</text>
</comment>
<feature type="transmembrane region" description="Helical" evidence="2">
    <location>
        <begin position="50"/>
        <end position="68"/>
    </location>
</feature>
<keyword evidence="2" id="KW-0472">Membrane</keyword>
<accession>A0A8S0WTT0</accession>
<feature type="region of interest" description="Disordered" evidence="1">
    <location>
        <begin position="1"/>
        <end position="31"/>
    </location>
</feature>
<name>A0A8S0WTT0_CYCAE</name>
<dbReference type="AlphaFoldDB" id="A0A8S0WTT0"/>
<reference evidence="3 4" key="1">
    <citation type="submission" date="2020-01" db="EMBL/GenBank/DDBJ databases">
        <authorList>
            <person name="Gupta K D."/>
        </authorList>
    </citation>
    <scope>NUCLEOTIDE SEQUENCE [LARGE SCALE GENOMIC DNA]</scope>
</reference>
<feature type="compositionally biased region" description="Basic and acidic residues" evidence="1">
    <location>
        <begin position="1"/>
        <end position="16"/>
    </location>
</feature>
<keyword evidence="2" id="KW-0812">Transmembrane</keyword>
<evidence type="ECO:0008006" key="5">
    <source>
        <dbReference type="Google" id="ProtNLM"/>
    </source>
</evidence>
<dbReference type="Proteomes" id="UP000467700">
    <property type="component" value="Unassembled WGS sequence"/>
</dbReference>
<evidence type="ECO:0000256" key="2">
    <source>
        <dbReference type="SAM" id="Phobius"/>
    </source>
</evidence>
<keyword evidence="2" id="KW-1133">Transmembrane helix</keyword>
<sequence length="183" mass="20572">MYDFHETHHADTRPGDDGVPPSSWCEEPTPSPPLSIKAPNCQTRCWRCNMALRFLSFIAGFFLTFVVFEDFTLLDIMDYAEDLATQLKQEIRRCYTLASTLRLSLDPRRMVPVSPSSVDLSRMDIVLAVFLAVQVGYGVVSFALRNGSARSSRTKKSRRNCSGSDYIRCRGRGNGHSCFKSSS</sequence>
<keyword evidence="4" id="KW-1185">Reference proteome</keyword>
<feature type="transmembrane region" description="Helical" evidence="2">
    <location>
        <begin position="125"/>
        <end position="144"/>
    </location>
</feature>
<evidence type="ECO:0000313" key="4">
    <source>
        <dbReference type="Proteomes" id="UP000467700"/>
    </source>
</evidence>
<evidence type="ECO:0000313" key="3">
    <source>
        <dbReference type="EMBL" id="CAA7265476.1"/>
    </source>
</evidence>
<dbReference type="EMBL" id="CACVBS010000049">
    <property type="protein sequence ID" value="CAA7265476.1"/>
    <property type="molecule type" value="Genomic_DNA"/>
</dbReference>
<gene>
    <name evidence="3" type="ORF">AAE3_LOCUS7836</name>
</gene>
<proteinExistence type="predicted"/>
<evidence type="ECO:0000256" key="1">
    <source>
        <dbReference type="SAM" id="MobiDB-lite"/>
    </source>
</evidence>
<organism evidence="3 4">
    <name type="scientific">Cyclocybe aegerita</name>
    <name type="common">Black poplar mushroom</name>
    <name type="synonym">Agrocybe aegerita</name>
    <dbReference type="NCBI Taxonomy" id="1973307"/>
    <lineage>
        <taxon>Eukaryota</taxon>
        <taxon>Fungi</taxon>
        <taxon>Dikarya</taxon>
        <taxon>Basidiomycota</taxon>
        <taxon>Agaricomycotina</taxon>
        <taxon>Agaricomycetes</taxon>
        <taxon>Agaricomycetidae</taxon>
        <taxon>Agaricales</taxon>
        <taxon>Agaricineae</taxon>
        <taxon>Bolbitiaceae</taxon>
        <taxon>Cyclocybe</taxon>
    </lineage>
</organism>